<dbReference type="Proteomes" id="UP000326678">
    <property type="component" value="Chromosome Gxm1"/>
</dbReference>
<dbReference type="KEGG" id="nsh:GXM_05877"/>
<sequence>MPKQSAGFALAAHSWDNYLEPALLLHRLDVLSTLWLEPK</sequence>
<reference evidence="1 2" key="1">
    <citation type="submission" date="2019-10" db="EMBL/GenBank/DDBJ databases">
        <title>Genomic and transcriptomic insights into the perfect genentic adaptation of a filamentous nitrogen-fixing cyanobacterium to rice fields.</title>
        <authorList>
            <person name="Chen Z."/>
        </authorList>
    </citation>
    <scope>NUCLEOTIDE SEQUENCE [LARGE SCALE GENOMIC DNA]</scope>
    <source>
        <strain evidence="1">CCNUC1</strain>
    </source>
</reference>
<dbReference type="AlphaFoldDB" id="A0A5P8W6I7"/>
<evidence type="ECO:0000313" key="1">
    <source>
        <dbReference type="EMBL" id="QFS48383.1"/>
    </source>
</evidence>
<keyword evidence="2" id="KW-1185">Reference proteome</keyword>
<accession>A0A5P8W6I7</accession>
<evidence type="ECO:0000313" key="2">
    <source>
        <dbReference type="Proteomes" id="UP000326678"/>
    </source>
</evidence>
<proteinExistence type="predicted"/>
<organism evidence="1 2">
    <name type="scientific">Nostoc sphaeroides CCNUC1</name>
    <dbReference type="NCBI Taxonomy" id="2653204"/>
    <lineage>
        <taxon>Bacteria</taxon>
        <taxon>Bacillati</taxon>
        <taxon>Cyanobacteriota</taxon>
        <taxon>Cyanophyceae</taxon>
        <taxon>Nostocales</taxon>
        <taxon>Nostocaceae</taxon>
        <taxon>Nostoc</taxon>
    </lineage>
</organism>
<dbReference type="EMBL" id="CP045226">
    <property type="protein sequence ID" value="QFS48383.1"/>
    <property type="molecule type" value="Genomic_DNA"/>
</dbReference>
<gene>
    <name evidence="1" type="ORF">GXM_05877</name>
</gene>
<name>A0A5P8W6I7_9NOSO</name>
<protein>
    <submittedName>
        <fullName evidence="1">Uncharacterized protein</fullName>
    </submittedName>
</protein>